<keyword evidence="4" id="KW-1185">Reference proteome</keyword>
<keyword evidence="1" id="KW-1133">Transmembrane helix</keyword>
<dbReference type="PANTHER" id="PTHR22674">
    <property type="entry name" value="NTPASE, KAP FAMILY P-LOOP DOMAIN-CONTAINING 1"/>
    <property type="match status" value="1"/>
</dbReference>
<dbReference type="Gene3D" id="3.40.50.300">
    <property type="entry name" value="P-loop containing nucleotide triphosphate hydrolases"/>
    <property type="match status" value="1"/>
</dbReference>
<evidence type="ECO:0000313" key="4">
    <source>
        <dbReference type="Proteomes" id="UP000634043"/>
    </source>
</evidence>
<accession>A0ABQ1W726</accession>
<keyword evidence="1" id="KW-0472">Membrane</keyword>
<dbReference type="PANTHER" id="PTHR22674:SF6">
    <property type="entry name" value="NTPASE KAP FAMILY P-LOOP DOMAIN-CONTAINING PROTEIN 1"/>
    <property type="match status" value="1"/>
</dbReference>
<protein>
    <recommendedName>
        <fullName evidence="2">KAP NTPase domain-containing protein</fullName>
    </recommendedName>
</protein>
<keyword evidence="1" id="KW-0812">Transmembrane</keyword>
<dbReference type="InterPro" id="IPR011646">
    <property type="entry name" value="KAP_P-loop"/>
</dbReference>
<feature type="domain" description="KAP NTPase" evidence="2">
    <location>
        <begin position="170"/>
        <end position="434"/>
    </location>
</feature>
<evidence type="ECO:0000256" key="1">
    <source>
        <dbReference type="SAM" id="Phobius"/>
    </source>
</evidence>
<dbReference type="InterPro" id="IPR052754">
    <property type="entry name" value="NTPase_KAP_P-loop"/>
</dbReference>
<feature type="transmembrane region" description="Helical" evidence="1">
    <location>
        <begin position="86"/>
        <end position="103"/>
    </location>
</feature>
<evidence type="ECO:0000259" key="2">
    <source>
        <dbReference type="Pfam" id="PF07693"/>
    </source>
</evidence>
<sequence>MDSEIRIKFLEYITTKKTLIVLLSLVLLIVFWDSAWDKFDEVIVIPALSKVEPSWILDWLHIVIVYFTIILTAYAFVKDKKVSTEIFLISALSLFIYTYWRFVSDKYNFVSLNFIPFHKHSDLIYLLAVCISSLKLKDLLDPPKEPIYYKNPFLVDKPIIHPEKDLFGREKFAREISNKIQSRLYVDDAGALAIGINGVWGSGKTSFNNLVRSYINHNNRIVIDFNPWSSTSSSKIIEDFFENLVSEMAKYDPKLSKNIYDYSKTLTSIDENAITKGLNSLSDFLFNGSSRSYDEVNTAIGNLKKQILVFIDDLDRLDKKEIIEVLRLIRNTANFNNVVYIVSYDKEYVEEAIHDFNPYNYKSFLEKIFQFEFTLPKYEKAILRRELKGFLNDKMESKYHTIIENAIEARSPSGRSFTNEIVRTKRDVIRLANSILFEFSLVQDEVHFVDLYLLQLLKLKYQNIYESLYEYQNVFFIAETRQSKTYLRLRKESEKDLDDSFRDVMRLINEADILDSPSPKPKDEQKIKDFIILHNFIEATVKNSFDKNIIKELIDELLNEKNFNEAISNLEQYKSFAYPGNFHKYFSFQLLATDLPSKEFEEARRGPYELYKHRIFAWIEEGKLSEILDRLDKINDFTTLIEFENHLKISIDIGKHRKNKGESSYGLNYWQIVRTLKYPIVKIGPFKIFENKEKYREYIHRFFSEAPSPYFFESNVIVALMSHLKDFVLTNEELTDINLNYFKKYCKENKAITSDFRELYHSCVKLTDNSSKEYEIVPEAVSLFKSHFRSYLTSCELSGFISHTSPMSNYFQLHLNWVKEIFNSVDEFENYIETANNLNKDECYSEFLDFFEKSKDNLFNGIEYEFKSLNPSRYR</sequence>
<gene>
    <name evidence="3" type="ORF">GCM10011323_18860</name>
</gene>
<feature type="transmembrane region" description="Helical" evidence="1">
    <location>
        <begin position="18"/>
        <end position="36"/>
    </location>
</feature>
<reference evidence="4" key="1">
    <citation type="journal article" date="2019" name="Int. J. Syst. Evol. Microbiol.">
        <title>The Global Catalogue of Microorganisms (GCM) 10K type strain sequencing project: providing services to taxonomists for standard genome sequencing and annotation.</title>
        <authorList>
            <consortium name="The Broad Institute Genomics Platform"/>
            <consortium name="The Broad Institute Genome Sequencing Center for Infectious Disease"/>
            <person name="Wu L."/>
            <person name="Ma J."/>
        </authorList>
    </citation>
    <scope>NUCLEOTIDE SEQUENCE [LARGE SCALE GENOMIC DNA]</scope>
    <source>
        <strain evidence="4">CGMCC 1.12749</strain>
    </source>
</reference>
<evidence type="ECO:0000313" key="3">
    <source>
        <dbReference type="EMBL" id="GGG14662.1"/>
    </source>
</evidence>
<dbReference type="EMBL" id="BMFP01000003">
    <property type="protein sequence ID" value="GGG14662.1"/>
    <property type="molecule type" value="Genomic_DNA"/>
</dbReference>
<organism evidence="3 4">
    <name type="scientific">Pontibacter amylolyticus</name>
    <dbReference type="NCBI Taxonomy" id="1424080"/>
    <lineage>
        <taxon>Bacteria</taxon>
        <taxon>Pseudomonadati</taxon>
        <taxon>Bacteroidota</taxon>
        <taxon>Cytophagia</taxon>
        <taxon>Cytophagales</taxon>
        <taxon>Hymenobacteraceae</taxon>
        <taxon>Pontibacter</taxon>
    </lineage>
</organism>
<proteinExistence type="predicted"/>
<feature type="transmembrane region" description="Helical" evidence="1">
    <location>
        <begin position="56"/>
        <end position="77"/>
    </location>
</feature>
<name>A0ABQ1W726_9BACT</name>
<dbReference type="Pfam" id="PF07693">
    <property type="entry name" value="KAP_NTPase"/>
    <property type="match status" value="1"/>
</dbReference>
<comment type="caution">
    <text evidence="3">The sequence shown here is derived from an EMBL/GenBank/DDBJ whole genome shotgun (WGS) entry which is preliminary data.</text>
</comment>
<dbReference type="InterPro" id="IPR027417">
    <property type="entry name" value="P-loop_NTPase"/>
</dbReference>
<dbReference type="Proteomes" id="UP000634043">
    <property type="component" value="Unassembled WGS sequence"/>
</dbReference>
<dbReference type="RefSeq" id="WP_188501289.1">
    <property type="nucleotide sequence ID" value="NZ_BMFP01000003.1"/>
</dbReference>
<dbReference type="SUPFAM" id="SSF52540">
    <property type="entry name" value="P-loop containing nucleoside triphosphate hydrolases"/>
    <property type="match status" value="1"/>
</dbReference>